<feature type="binding site" evidence="5">
    <location>
        <position position="31"/>
    </location>
    <ligand>
        <name>AMP</name>
        <dbReference type="ChEBI" id="CHEBI:456215"/>
    </ligand>
</feature>
<keyword evidence="2 5" id="KW-0545">Nucleotide biosynthesis</keyword>
<dbReference type="InterPro" id="IPR036193">
    <property type="entry name" value="ADK_active_lid_dom_sf"/>
</dbReference>
<dbReference type="NCBIfam" id="NF001380">
    <property type="entry name" value="PRK00279.1-2"/>
    <property type="match status" value="1"/>
</dbReference>
<comment type="caution">
    <text evidence="5">Lacks conserved residue(s) required for the propagation of feature annotation.</text>
</comment>
<dbReference type="NCBIfam" id="NF011100">
    <property type="entry name" value="PRK14527.1"/>
    <property type="match status" value="1"/>
</dbReference>
<feature type="binding site" evidence="5">
    <location>
        <position position="172"/>
    </location>
    <ligand>
        <name>AMP</name>
        <dbReference type="ChEBI" id="CHEBI:456215"/>
    </ligand>
</feature>
<evidence type="ECO:0000256" key="7">
    <source>
        <dbReference type="RuleBase" id="RU003331"/>
    </source>
</evidence>
<comment type="similarity">
    <text evidence="5 6">Belongs to the adenylate kinase family.</text>
</comment>
<feature type="binding site" evidence="5">
    <location>
        <position position="200"/>
    </location>
    <ligand>
        <name>ATP</name>
        <dbReference type="ChEBI" id="CHEBI:30616"/>
    </ligand>
</feature>
<dbReference type="Gene3D" id="3.40.50.300">
    <property type="entry name" value="P-loop containing nucleotide triphosphate hydrolases"/>
    <property type="match status" value="1"/>
</dbReference>
<dbReference type="EC" id="2.7.4.3" evidence="5 7"/>
<dbReference type="NCBIfam" id="NF001381">
    <property type="entry name" value="PRK00279.1-3"/>
    <property type="match status" value="1"/>
</dbReference>
<feature type="binding site" evidence="5">
    <location>
        <position position="133"/>
    </location>
    <ligand>
        <name>Zn(2+)</name>
        <dbReference type="ChEBI" id="CHEBI:29105"/>
        <note>structural</note>
    </ligand>
</feature>
<feature type="binding site" evidence="5">
    <location>
        <position position="153"/>
    </location>
    <ligand>
        <name>Zn(2+)</name>
        <dbReference type="ChEBI" id="CHEBI:29105"/>
        <note>structural</note>
    </ligand>
</feature>
<dbReference type="OrthoDB" id="9805030at2"/>
<evidence type="ECO:0000259" key="8">
    <source>
        <dbReference type="Pfam" id="PF05191"/>
    </source>
</evidence>
<name>N1MPM4_9SPHN</name>
<comment type="caution">
    <text evidence="9">The sequence shown here is derived from an EMBL/GenBank/DDBJ whole genome shotgun (WGS) entry which is preliminary data.</text>
</comment>
<keyword evidence="1 5" id="KW-0808">Transferase</keyword>
<evidence type="ECO:0000256" key="3">
    <source>
        <dbReference type="ARBA" id="ARBA00022741"/>
    </source>
</evidence>
<feature type="binding site" evidence="5">
    <location>
        <position position="150"/>
    </location>
    <ligand>
        <name>Zn(2+)</name>
        <dbReference type="ChEBI" id="CHEBI:29105"/>
        <note>structural</note>
    </ligand>
</feature>
<feature type="binding site" evidence="5">
    <location>
        <begin position="85"/>
        <end position="88"/>
    </location>
    <ligand>
        <name>AMP</name>
        <dbReference type="ChEBI" id="CHEBI:456215"/>
    </ligand>
</feature>
<dbReference type="PANTHER" id="PTHR23359">
    <property type="entry name" value="NUCLEOTIDE KINASE"/>
    <property type="match status" value="1"/>
</dbReference>
<feature type="binding site" evidence="5">
    <location>
        <position position="130"/>
    </location>
    <ligand>
        <name>Zn(2+)</name>
        <dbReference type="ChEBI" id="CHEBI:29105"/>
        <note>structural</note>
    </ligand>
</feature>
<dbReference type="NCBIfam" id="TIGR01351">
    <property type="entry name" value="adk"/>
    <property type="match status" value="1"/>
</dbReference>
<keyword evidence="5" id="KW-0862">Zinc</keyword>
<dbReference type="InterPro" id="IPR000850">
    <property type="entry name" value="Adenylat/UMP-CMP_kin"/>
</dbReference>
<keyword evidence="4 5" id="KW-0418">Kinase</keyword>
<feature type="binding site" evidence="5">
    <location>
        <position position="161"/>
    </location>
    <ligand>
        <name>AMP</name>
        <dbReference type="ChEBI" id="CHEBI:456215"/>
    </ligand>
</feature>
<dbReference type="Pfam" id="PF00406">
    <property type="entry name" value="ADK"/>
    <property type="match status" value="1"/>
</dbReference>
<proteinExistence type="inferred from homology"/>
<dbReference type="GO" id="GO:0008270">
    <property type="term" value="F:zinc ion binding"/>
    <property type="evidence" value="ECO:0007669"/>
    <property type="project" value="UniProtKB-UniRule"/>
</dbReference>
<dbReference type="InterPro" id="IPR033690">
    <property type="entry name" value="Adenylat_kinase_CS"/>
</dbReference>
<feature type="binding site" evidence="5">
    <location>
        <position position="127"/>
    </location>
    <ligand>
        <name>ATP</name>
        <dbReference type="ChEBI" id="CHEBI:30616"/>
    </ligand>
</feature>
<feature type="region of interest" description="NMP" evidence="5">
    <location>
        <begin position="30"/>
        <end position="59"/>
    </location>
</feature>
<dbReference type="PRINTS" id="PR00094">
    <property type="entry name" value="ADENYLTKNASE"/>
</dbReference>
<dbReference type="GO" id="GO:0004017">
    <property type="term" value="F:AMP kinase activity"/>
    <property type="evidence" value="ECO:0007669"/>
    <property type="project" value="UniProtKB-UniRule"/>
</dbReference>
<keyword evidence="5" id="KW-0963">Cytoplasm</keyword>
<evidence type="ECO:0000256" key="1">
    <source>
        <dbReference type="ARBA" id="ARBA00022679"/>
    </source>
</evidence>
<dbReference type="GO" id="GO:0044209">
    <property type="term" value="P:AMP salvage"/>
    <property type="evidence" value="ECO:0007669"/>
    <property type="project" value="UniProtKB-UniRule"/>
</dbReference>
<dbReference type="RefSeq" id="WP_006960345.1">
    <property type="nucleotide sequence ID" value="NZ_CAVK010000153.1"/>
</dbReference>
<keyword evidence="3 5" id="KW-0547">Nucleotide-binding</keyword>
<dbReference type="HAMAP" id="MF_00235">
    <property type="entry name" value="Adenylate_kinase_Adk"/>
    <property type="match status" value="1"/>
</dbReference>
<dbReference type="CDD" id="cd01428">
    <property type="entry name" value="ADK"/>
    <property type="match status" value="1"/>
</dbReference>
<feature type="binding site" evidence="5">
    <location>
        <position position="92"/>
    </location>
    <ligand>
        <name>AMP</name>
        <dbReference type="ChEBI" id="CHEBI:456215"/>
    </ligand>
</feature>
<dbReference type="GO" id="GO:0005737">
    <property type="term" value="C:cytoplasm"/>
    <property type="evidence" value="ECO:0007669"/>
    <property type="project" value="UniProtKB-SubCell"/>
</dbReference>
<evidence type="ECO:0000256" key="4">
    <source>
        <dbReference type="ARBA" id="ARBA00022777"/>
    </source>
</evidence>
<evidence type="ECO:0000313" key="9">
    <source>
        <dbReference type="EMBL" id="CCW18886.1"/>
    </source>
</evidence>
<keyword evidence="5" id="KW-0479">Metal-binding</keyword>
<dbReference type="UniPathway" id="UPA00588">
    <property type="reaction ID" value="UER00649"/>
</dbReference>
<dbReference type="InterPro" id="IPR007862">
    <property type="entry name" value="Adenylate_kinase_lid-dom"/>
</dbReference>
<dbReference type="SUPFAM" id="SSF57774">
    <property type="entry name" value="Microbial and mitochondrial ADK, insert 'zinc finger' domain"/>
    <property type="match status" value="1"/>
</dbReference>
<dbReference type="EMBL" id="CAVK010000153">
    <property type="protein sequence ID" value="CCW18886.1"/>
    <property type="molecule type" value="Genomic_DNA"/>
</dbReference>
<dbReference type="SUPFAM" id="SSF52540">
    <property type="entry name" value="P-loop containing nucleoside triphosphate hydrolases"/>
    <property type="match status" value="1"/>
</dbReference>
<dbReference type="FunFam" id="3.40.50.300:FF:000106">
    <property type="entry name" value="Adenylate kinase mitochondrial"/>
    <property type="match status" value="1"/>
</dbReference>
<comment type="pathway">
    <text evidence="5">Purine metabolism; AMP biosynthesis via salvage pathway; AMP from ADP: step 1/1.</text>
</comment>
<dbReference type="NCBIfam" id="NF011105">
    <property type="entry name" value="PRK14532.1"/>
    <property type="match status" value="1"/>
</dbReference>
<dbReference type="Pfam" id="PF05191">
    <property type="entry name" value="ADK_lid"/>
    <property type="match status" value="1"/>
</dbReference>
<keyword evidence="5 7" id="KW-0067">ATP-binding</keyword>
<feature type="binding site" evidence="5">
    <location>
        <begin position="10"/>
        <end position="15"/>
    </location>
    <ligand>
        <name>ATP</name>
        <dbReference type="ChEBI" id="CHEBI:30616"/>
    </ligand>
</feature>
<feature type="domain" description="Adenylate kinase active site lid" evidence="8">
    <location>
        <begin position="127"/>
        <end position="163"/>
    </location>
</feature>
<evidence type="ECO:0000256" key="5">
    <source>
        <dbReference type="HAMAP-Rule" id="MF_00235"/>
    </source>
</evidence>
<keyword evidence="10" id="KW-1185">Reference proteome</keyword>
<organism evidence="9 10">
    <name type="scientific">Sphingobium indicum BiD32</name>
    <dbReference type="NCBI Taxonomy" id="1301087"/>
    <lineage>
        <taxon>Bacteria</taxon>
        <taxon>Pseudomonadati</taxon>
        <taxon>Pseudomonadota</taxon>
        <taxon>Alphaproteobacteria</taxon>
        <taxon>Sphingomonadales</taxon>
        <taxon>Sphingomonadaceae</taxon>
        <taxon>Sphingobium</taxon>
    </lineage>
</organism>
<dbReference type="Proteomes" id="UP000013201">
    <property type="component" value="Unassembled WGS sequence"/>
</dbReference>
<comment type="domain">
    <text evidence="5">Consists of three domains, a large central CORE domain and two small peripheral domains, NMPbind and LID, which undergo movements during catalysis. The LID domain closes over the site of phosphoryl transfer upon ATP binding. Assembling and dissambling the active center during each catalytic cycle provides an effective means to prevent ATP hydrolysis. Some bacteria have evolved a zinc-coordinating structure that stabilizes the LID domain.</text>
</comment>
<evidence type="ECO:0000256" key="2">
    <source>
        <dbReference type="ARBA" id="ARBA00022727"/>
    </source>
</evidence>
<dbReference type="AlphaFoldDB" id="N1MPM4"/>
<dbReference type="InterPro" id="IPR006259">
    <property type="entry name" value="Adenyl_kin_sub"/>
</dbReference>
<sequence>MNIILLGPPGAGKGTQASRLVESRGMVQLSTGDMLRAAVKAGTPVGLQAKALMEAGALVPDEVVSGIIGEALDALAPDTGVIFDGYPRTEAQAHSLDAILEQRSRSLDHVVELEVNEDALVERITGRFTCASCGEGYHDIFKAPKAEGVCDKCGGTEFKRRPDDNEETVRTRMTEYRAKTAPILPIYEARGIVSRVDGMADMDDVSVAIAAILDGDAT</sequence>
<accession>N1MPM4</accession>
<comment type="subcellular location">
    <subcellularLocation>
        <location evidence="5 7">Cytoplasm</location>
    </subcellularLocation>
</comment>
<evidence type="ECO:0000256" key="6">
    <source>
        <dbReference type="RuleBase" id="RU003330"/>
    </source>
</evidence>
<comment type="catalytic activity">
    <reaction evidence="5 7">
        <text>AMP + ATP = 2 ADP</text>
        <dbReference type="Rhea" id="RHEA:12973"/>
        <dbReference type="ChEBI" id="CHEBI:30616"/>
        <dbReference type="ChEBI" id="CHEBI:456215"/>
        <dbReference type="ChEBI" id="CHEBI:456216"/>
        <dbReference type="EC" id="2.7.4.3"/>
    </reaction>
</comment>
<dbReference type="GO" id="GO:0005524">
    <property type="term" value="F:ATP binding"/>
    <property type="evidence" value="ECO:0007669"/>
    <property type="project" value="UniProtKB-UniRule"/>
</dbReference>
<reference evidence="10" key="2">
    <citation type="submission" date="2013-04" db="EMBL/GenBank/DDBJ databases">
        <title>Bisphenol A degrading Sphingobium sp. strain BiD32.</title>
        <authorList>
            <person name="Nielsen J.L."/>
            <person name="Zhou N.A."/>
            <person name="Kjeldal H."/>
        </authorList>
    </citation>
    <scope>NUCLEOTIDE SEQUENCE [LARGE SCALE GENOMIC DNA]</scope>
    <source>
        <strain evidence="10">BiD32</strain>
    </source>
</reference>
<comment type="function">
    <text evidence="5">Catalyzes the reversible transfer of the terminal phosphate group between ATP and AMP. Plays an important role in cellular energy homeostasis and in adenine nucleotide metabolism.</text>
</comment>
<comment type="subunit">
    <text evidence="5 7">Monomer.</text>
</comment>
<reference evidence="9 10" key="1">
    <citation type="submission" date="2013-03" db="EMBL/GenBank/DDBJ databases">
        <authorList>
            <person name="Le V."/>
        </authorList>
    </citation>
    <scope>NUCLEOTIDE SEQUENCE [LARGE SCALE GENOMIC DNA]</scope>
    <source>
        <strain evidence="9 10">BiD32</strain>
    </source>
</reference>
<dbReference type="InterPro" id="IPR027417">
    <property type="entry name" value="P-loop_NTPase"/>
</dbReference>
<gene>
    <name evidence="5" type="primary">adk</name>
    <name evidence="9" type="ORF">EBBID32_32430</name>
</gene>
<protein>
    <recommendedName>
        <fullName evidence="5 7">Adenylate kinase</fullName>
        <shortName evidence="5">AK</shortName>
        <ecNumber evidence="5 7">2.7.4.3</ecNumber>
    </recommendedName>
    <alternativeName>
        <fullName evidence="5">ATP-AMP transphosphorylase</fullName>
    </alternativeName>
    <alternativeName>
        <fullName evidence="5">ATP:AMP phosphotransferase</fullName>
    </alternativeName>
    <alternativeName>
        <fullName evidence="5">Adenylate monophosphate kinase</fullName>
    </alternativeName>
</protein>
<dbReference type="PROSITE" id="PS00113">
    <property type="entry name" value="ADENYLATE_KINASE"/>
    <property type="match status" value="1"/>
</dbReference>
<feature type="binding site" evidence="5">
    <location>
        <position position="36"/>
    </location>
    <ligand>
        <name>AMP</name>
        <dbReference type="ChEBI" id="CHEBI:456215"/>
    </ligand>
</feature>
<evidence type="ECO:0000313" key="10">
    <source>
        <dbReference type="Proteomes" id="UP000013201"/>
    </source>
</evidence>
<feature type="binding site" evidence="5">
    <location>
        <begin position="57"/>
        <end position="59"/>
    </location>
    <ligand>
        <name>AMP</name>
        <dbReference type="ChEBI" id="CHEBI:456215"/>
    </ligand>
</feature>